<evidence type="ECO:0000259" key="1">
    <source>
        <dbReference type="SMART" id="SM01126"/>
    </source>
</evidence>
<accession>A0ABT4QAM3</accession>
<reference evidence="2 3" key="1">
    <citation type="submission" date="2022-12" db="EMBL/GenBank/DDBJ databases">
        <title>Draft genome sequence of Paenibacillus sp. dW9.</title>
        <authorList>
            <person name="Choi E.-W."/>
            <person name="Kim D.-U."/>
        </authorList>
    </citation>
    <scope>NUCLEOTIDE SEQUENCE [LARGE SCALE GENOMIC DNA]</scope>
    <source>
        <strain evidence="3">dW9</strain>
    </source>
</reference>
<dbReference type="InterPro" id="IPR024445">
    <property type="entry name" value="Tnp_ISXO2-like"/>
</dbReference>
<dbReference type="NCBIfam" id="NF033547">
    <property type="entry name" value="transpos_IS1595"/>
    <property type="match status" value="1"/>
</dbReference>
<keyword evidence="3" id="KW-1185">Reference proteome</keyword>
<sequence length="303" mass="34684">MAKQESINLIQFQKKFQSEEDCHQHLFKMKWPDGYRCPKCNHSKAYEIKTRKLPLYECASCEHQTTVIAGTIFEKTRTDLLKWFWAIYLIAQDKRGVSATQLSEELGIAYQTAWTITHKIRKAMGERDATYTLAGIVELDEGFFGAPTEGGKRGRGTEQTPVLVALSLDKKGCPKYLKMQVIPNVKGTTLTDFATKYIETGSTIASDRYGSYRALAKKGFHHEAKEYNLEENPDHLKWLHTIISNAKAFIGGTYHGLDSKHLQSYLDEFCYRFNRREIKSELFNRLVHCCLSTTTITYPELVG</sequence>
<dbReference type="Proteomes" id="UP001527882">
    <property type="component" value="Unassembled WGS sequence"/>
</dbReference>
<dbReference type="InterPro" id="IPR024442">
    <property type="entry name" value="Transposase_Zn_ribbon"/>
</dbReference>
<dbReference type="SMART" id="SM01126">
    <property type="entry name" value="DDE_Tnp_IS1595"/>
    <property type="match status" value="1"/>
</dbReference>
<evidence type="ECO:0000313" key="2">
    <source>
        <dbReference type="EMBL" id="MCZ8513869.1"/>
    </source>
</evidence>
<dbReference type="RefSeq" id="WP_269882391.1">
    <property type="nucleotide sequence ID" value="NZ_JAQAGZ010000009.1"/>
</dbReference>
<organism evidence="2 3">
    <name type="scientific">Paenibacillus gyeongsangnamensis</name>
    <dbReference type="NCBI Taxonomy" id="3388067"/>
    <lineage>
        <taxon>Bacteria</taxon>
        <taxon>Bacillati</taxon>
        <taxon>Bacillota</taxon>
        <taxon>Bacilli</taxon>
        <taxon>Bacillales</taxon>
        <taxon>Paenibacillaceae</taxon>
        <taxon>Paenibacillus</taxon>
    </lineage>
</organism>
<comment type="caution">
    <text evidence="2">The sequence shown here is derived from an EMBL/GenBank/DDBJ whole genome shotgun (WGS) entry which is preliminary data.</text>
</comment>
<proteinExistence type="predicted"/>
<evidence type="ECO:0000313" key="3">
    <source>
        <dbReference type="Proteomes" id="UP001527882"/>
    </source>
</evidence>
<dbReference type="Pfam" id="PF12762">
    <property type="entry name" value="DDE_Tnp_IS1595"/>
    <property type="match status" value="1"/>
</dbReference>
<feature type="domain" description="ISXO2-like transposase" evidence="1">
    <location>
        <begin position="132"/>
        <end position="274"/>
    </location>
</feature>
<protein>
    <submittedName>
        <fullName evidence="2">IS1595 family transposase</fullName>
    </submittedName>
</protein>
<dbReference type="Pfam" id="PF12760">
    <property type="entry name" value="Zn_ribbon_IS1595"/>
    <property type="match status" value="1"/>
</dbReference>
<dbReference type="EMBL" id="JAQAGZ010000009">
    <property type="protein sequence ID" value="MCZ8513869.1"/>
    <property type="molecule type" value="Genomic_DNA"/>
</dbReference>
<gene>
    <name evidence="2" type="ORF">O9H85_15800</name>
</gene>
<name>A0ABT4QAM3_9BACL</name>